<reference evidence="4" key="1">
    <citation type="submission" date="2023-06" db="EMBL/GenBank/DDBJ databases">
        <title>Probiogenomic evaluation and L lactic producing Weizmannia coaggulans BKMTCR2-2 from tree bark.</title>
        <authorList>
            <person name="Mahittikon J."/>
            <person name="Tanasupawat S."/>
        </authorList>
    </citation>
    <scope>NUCLEOTIDE SEQUENCE</scope>
    <source>
        <strain evidence="4">BKMTCR2-2</strain>
    </source>
</reference>
<evidence type="ECO:0000256" key="1">
    <source>
        <dbReference type="ARBA" id="ARBA00009986"/>
    </source>
</evidence>
<accession>A0AAW7CDZ5</accession>
<dbReference type="Gene3D" id="3.40.309.10">
    <property type="entry name" value="Aldehyde Dehydrogenase, Chain A, domain 2"/>
    <property type="match status" value="1"/>
</dbReference>
<dbReference type="InterPro" id="IPR016161">
    <property type="entry name" value="Ald_DH/histidinol_DH"/>
</dbReference>
<evidence type="ECO:0000313" key="4">
    <source>
        <dbReference type="EMBL" id="MDL5041907.1"/>
    </source>
</evidence>
<comment type="caution">
    <text evidence="4">The sequence shown here is derived from an EMBL/GenBank/DDBJ whole genome shotgun (WGS) entry which is preliminary data.</text>
</comment>
<comment type="similarity">
    <text evidence="1">Belongs to the aldehyde dehydrogenase family.</text>
</comment>
<feature type="domain" description="Aldehyde dehydrogenase" evidence="3">
    <location>
        <begin position="8"/>
        <end position="286"/>
    </location>
</feature>
<organism evidence="4 5">
    <name type="scientific">Heyndrickxia coagulans</name>
    <name type="common">Weizmannia coagulans</name>
    <dbReference type="NCBI Taxonomy" id="1398"/>
    <lineage>
        <taxon>Bacteria</taxon>
        <taxon>Bacillati</taxon>
        <taxon>Bacillota</taxon>
        <taxon>Bacilli</taxon>
        <taxon>Bacillales</taxon>
        <taxon>Bacillaceae</taxon>
        <taxon>Heyndrickxia</taxon>
    </lineage>
</organism>
<protein>
    <submittedName>
        <fullName evidence="4">Aldehyde dehydrogenase family protein</fullName>
    </submittedName>
</protein>
<name>A0AAW7CDZ5_HEYCO</name>
<dbReference type="Proteomes" id="UP001223084">
    <property type="component" value="Unassembled WGS sequence"/>
</dbReference>
<dbReference type="SUPFAM" id="SSF53720">
    <property type="entry name" value="ALDH-like"/>
    <property type="match status" value="1"/>
</dbReference>
<dbReference type="FunFam" id="3.40.605.10:FF:000005">
    <property type="entry name" value="Succinate-semialdehyde dehydrogenase I"/>
    <property type="match status" value="1"/>
</dbReference>
<dbReference type="PROSITE" id="PS00070">
    <property type="entry name" value="ALDEHYDE_DEHYDR_CYS"/>
    <property type="match status" value="1"/>
</dbReference>
<dbReference type="AlphaFoldDB" id="A0AAW7CDZ5"/>
<dbReference type="InterPro" id="IPR050740">
    <property type="entry name" value="Aldehyde_DH_Superfamily"/>
</dbReference>
<evidence type="ECO:0000256" key="2">
    <source>
        <dbReference type="ARBA" id="ARBA00023002"/>
    </source>
</evidence>
<evidence type="ECO:0000313" key="5">
    <source>
        <dbReference type="Proteomes" id="UP001223084"/>
    </source>
</evidence>
<dbReference type="InterPro" id="IPR016162">
    <property type="entry name" value="Ald_DH_N"/>
</dbReference>
<dbReference type="GO" id="GO:0009450">
    <property type="term" value="P:gamma-aminobutyric acid catabolic process"/>
    <property type="evidence" value="ECO:0007669"/>
    <property type="project" value="TreeGrafter"/>
</dbReference>
<dbReference type="Gene3D" id="3.40.605.10">
    <property type="entry name" value="Aldehyde Dehydrogenase, Chain A, domain 1"/>
    <property type="match status" value="1"/>
</dbReference>
<dbReference type="InterPro" id="IPR016163">
    <property type="entry name" value="Ald_DH_C"/>
</dbReference>
<dbReference type="GO" id="GO:0004777">
    <property type="term" value="F:succinate-semialdehyde dehydrogenase (NAD+) activity"/>
    <property type="evidence" value="ECO:0007669"/>
    <property type="project" value="TreeGrafter"/>
</dbReference>
<dbReference type="RefSeq" id="WP_285958568.1">
    <property type="nucleotide sequence ID" value="NZ_JASUZX010000002.1"/>
</dbReference>
<keyword evidence="2" id="KW-0560">Oxidoreductase</keyword>
<dbReference type="InterPro" id="IPR016160">
    <property type="entry name" value="Ald_DH_CS_CYS"/>
</dbReference>
<sequence length="306" mass="33249">MLYINGEWRKARSGKETEVRNPATGERIGRVAWCGKPETEEAIQSADTAFQKWKRVPAGKRSAYLLKAASIMKEKAEELAETITTEMGKPISEARREIQTATGYLEWFAEEAKRVYGDTVPASQNDKQLMVLREPVGVTAAITPWNFPMSMVTRKIAPAIAAGCTVVLKPAPVTPLSAIRVFECLHEAGLPKGVANLVIGPAEEIGPVLTISPVVRKLTFTGSTAVGKKLIRDSADTVKKVSMELGGHAPFIVFADADLERAVQGAIDAKFVNNGQTCICVNRIYVGAFCDVNNFSFNANRTPPEI</sequence>
<proteinExistence type="inferred from homology"/>
<gene>
    <name evidence="4" type="ORF">QN341_12845</name>
</gene>
<dbReference type="InterPro" id="IPR015590">
    <property type="entry name" value="Aldehyde_DH_dom"/>
</dbReference>
<dbReference type="PANTHER" id="PTHR43353:SF5">
    <property type="entry name" value="SUCCINATE-SEMIALDEHYDE DEHYDROGENASE, MITOCHONDRIAL"/>
    <property type="match status" value="1"/>
</dbReference>
<dbReference type="Pfam" id="PF00171">
    <property type="entry name" value="Aldedh"/>
    <property type="match status" value="1"/>
</dbReference>
<evidence type="ECO:0000259" key="3">
    <source>
        <dbReference type="Pfam" id="PF00171"/>
    </source>
</evidence>
<dbReference type="PANTHER" id="PTHR43353">
    <property type="entry name" value="SUCCINATE-SEMIALDEHYDE DEHYDROGENASE, MITOCHONDRIAL"/>
    <property type="match status" value="1"/>
</dbReference>
<dbReference type="EMBL" id="JASUZX010000002">
    <property type="protein sequence ID" value="MDL5041907.1"/>
    <property type="molecule type" value="Genomic_DNA"/>
</dbReference>